<comment type="caution">
    <text evidence="3">The sequence shown here is derived from an EMBL/GenBank/DDBJ whole genome shotgun (WGS) entry which is preliminary data.</text>
</comment>
<dbReference type="EMBL" id="NMPR01000054">
    <property type="protein sequence ID" value="KAA8632475.1"/>
    <property type="molecule type" value="Genomic_DNA"/>
</dbReference>
<dbReference type="Pfam" id="PF26061">
    <property type="entry name" value="DUF8021"/>
    <property type="match status" value="1"/>
</dbReference>
<dbReference type="AlphaFoldDB" id="A0A8S8ZVY5"/>
<feature type="signal peptide" evidence="1">
    <location>
        <begin position="1"/>
        <end position="26"/>
    </location>
</feature>
<accession>A0A8S8ZVY5</accession>
<evidence type="ECO:0000313" key="3">
    <source>
        <dbReference type="EMBL" id="KAA8632475.1"/>
    </source>
</evidence>
<name>A0A8S8ZVY5_SORMA</name>
<dbReference type="InterPro" id="IPR058334">
    <property type="entry name" value="DUF8021"/>
</dbReference>
<evidence type="ECO:0000313" key="4">
    <source>
        <dbReference type="Proteomes" id="UP000433876"/>
    </source>
</evidence>
<dbReference type="Proteomes" id="UP000433876">
    <property type="component" value="Unassembled WGS sequence"/>
</dbReference>
<dbReference type="OMA" id="WGTDCER"/>
<keyword evidence="1" id="KW-0732">Signal</keyword>
<gene>
    <name evidence="3" type="ORF">SMACR_03059</name>
</gene>
<feature type="domain" description="DUF8021" evidence="2">
    <location>
        <begin position="165"/>
        <end position="267"/>
    </location>
</feature>
<feature type="chain" id="PRO_5035826225" description="DUF8021 domain-containing protein" evidence="1">
    <location>
        <begin position="27"/>
        <end position="291"/>
    </location>
</feature>
<dbReference type="VEuPathDB" id="FungiDB:SMAC_03059"/>
<proteinExistence type="predicted"/>
<organism evidence="3 4">
    <name type="scientific">Sordaria macrospora</name>
    <dbReference type="NCBI Taxonomy" id="5147"/>
    <lineage>
        <taxon>Eukaryota</taxon>
        <taxon>Fungi</taxon>
        <taxon>Dikarya</taxon>
        <taxon>Ascomycota</taxon>
        <taxon>Pezizomycotina</taxon>
        <taxon>Sordariomycetes</taxon>
        <taxon>Sordariomycetidae</taxon>
        <taxon>Sordariales</taxon>
        <taxon>Sordariaceae</taxon>
        <taxon>Sordaria</taxon>
    </lineage>
</organism>
<sequence>MLSRTTKDTVLLSVVCLLASITSVFAECTREGLLAATNSYVASFSAGKSDNLKLASSNFTYQNNKAADIRRGVLSQSHPIGLNTSTADTVACASYTMIISFSSGSNSKPYVTATQIRHSVDGDTSIIASIDIIAATTGSLFFNAQKTLGYIQKENWGVIDTVANRPSRELLKKVGDAYLDMWTDAKAADSIPWGTDCERVEGSQYTRPCGGQLPRGGSSKRNGNRRYVIDEVMGSVDVLCSFDALGNMPDSHEIRVEDGKVKYVHTIYGNLKASCTGNKTDTSCSSSMLKE</sequence>
<evidence type="ECO:0000259" key="2">
    <source>
        <dbReference type="Pfam" id="PF26061"/>
    </source>
</evidence>
<evidence type="ECO:0000256" key="1">
    <source>
        <dbReference type="SAM" id="SignalP"/>
    </source>
</evidence>
<protein>
    <recommendedName>
        <fullName evidence="2">DUF8021 domain-containing protein</fullName>
    </recommendedName>
</protein>
<reference evidence="3 4" key="1">
    <citation type="submission" date="2017-07" db="EMBL/GenBank/DDBJ databases">
        <title>Genome sequence of the Sordaria macrospora wild type strain R19027.</title>
        <authorList>
            <person name="Nowrousian M."/>
            <person name="Teichert I."/>
            <person name="Kueck U."/>
        </authorList>
    </citation>
    <scope>NUCLEOTIDE SEQUENCE [LARGE SCALE GENOMIC DNA]</scope>
    <source>
        <strain evidence="3 4">R19027</strain>
        <tissue evidence="3">Mycelium</tissue>
    </source>
</reference>